<dbReference type="InterPro" id="IPR011044">
    <property type="entry name" value="Quino_amine_DH_bsu"/>
</dbReference>
<reference evidence="1" key="1">
    <citation type="submission" date="2018-11" db="EMBL/GenBank/DDBJ databases">
        <authorList>
            <person name="Alioto T."/>
            <person name="Alioto T."/>
        </authorList>
    </citation>
    <scope>NUCLEOTIDE SEQUENCE</scope>
</reference>
<dbReference type="Gene3D" id="2.130.10.10">
    <property type="entry name" value="YVTN repeat-like/Quinoprotein amine dehydrogenase"/>
    <property type="match status" value="1"/>
</dbReference>
<dbReference type="InterPro" id="IPR015943">
    <property type="entry name" value="WD40/YVTN_repeat-like_dom_sf"/>
</dbReference>
<sequence length="280" mass="32074">MACQCYADQSNDNQDKRLPSRKNYQLGQSIFKLHHQTDLTSVVVDCREYVADIVMMDDGRLVMCIPWQYRLLICNTDGSQVNSIPVQGMPYSVTVVNNSTVAVTLLGSRCIEMYDIHNKLKLKSISVPGMCWRSITHINNNLVVHDYKRLLIIDHQTGEVVQTIQTDFYSNSLHGSGDRIFFCDWYNNKLYWYSYSDDRHHTLTLPSSPRSMTTLQDGSLYVVCKDGSVQHVSSDGQQYKPVKTKGLNSLGNDGHLYYNCKQRKLVTCYNTSNINIFLEK</sequence>
<dbReference type="Proteomes" id="UP000596742">
    <property type="component" value="Unassembled WGS sequence"/>
</dbReference>
<evidence type="ECO:0000313" key="1">
    <source>
        <dbReference type="EMBL" id="VDI54777.1"/>
    </source>
</evidence>
<gene>
    <name evidence="1" type="ORF">MGAL_10B081813</name>
</gene>
<protein>
    <submittedName>
        <fullName evidence="1">Uncharacterized protein</fullName>
    </submittedName>
</protein>
<dbReference type="EMBL" id="UYJE01007430">
    <property type="protein sequence ID" value="VDI54777.1"/>
    <property type="molecule type" value="Genomic_DNA"/>
</dbReference>
<dbReference type="OrthoDB" id="6143950at2759"/>
<dbReference type="AlphaFoldDB" id="A0A8B6FV36"/>
<accession>A0A8B6FV36</accession>
<dbReference type="SUPFAM" id="SSF50969">
    <property type="entry name" value="YVTN repeat-like/Quinoprotein amine dehydrogenase"/>
    <property type="match status" value="1"/>
</dbReference>
<proteinExistence type="predicted"/>
<evidence type="ECO:0000313" key="2">
    <source>
        <dbReference type="Proteomes" id="UP000596742"/>
    </source>
</evidence>
<name>A0A8B6FV36_MYTGA</name>
<organism evidence="1 2">
    <name type="scientific">Mytilus galloprovincialis</name>
    <name type="common">Mediterranean mussel</name>
    <dbReference type="NCBI Taxonomy" id="29158"/>
    <lineage>
        <taxon>Eukaryota</taxon>
        <taxon>Metazoa</taxon>
        <taxon>Spiralia</taxon>
        <taxon>Lophotrochozoa</taxon>
        <taxon>Mollusca</taxon>
        <taxon>Bivalvia</taxon>
        <taxon>Autobranchia</taxon>
        <taxon>Pteriomorphia</taxon>
        <taxon>Mytilida</taxon>
        <taxon>Mytiloidea</taxon>
        <taxon>Mytilidae</taxon>
        <taxon>Mytilinae</taxon>
        <taxon>Mytilus</taxon>
    </lineage>
</organism>
<comment type="caution">
    <text evidence="1">The sequence shown here is derived from an EMBL/GenBank/DDBJ whole genome shotgun (WGS) entry which is preliminary data.</text>
</comment>
<keyword evidence="2" id="KW-1185">Reference proteome</keyword>